<evidence type="ECO:0000256" key="3">
    <source>
        <dbReference type="ARBA" id="ARBA00023315"/>
    </source>
</evidence>
<dbReference type="OrthoDB" id="5290997at2"/>
<evidence type="ECO:0000259" key="4">
    <source>
        <dbReference type="SMART" id="SM00563"/>
    </source>
</evidence>
<evidence type="ECO:0000313" key="5">
    <source>
        <dbReference type="EMBL" id="RFB06378.1"/>
    </source>
</evidence>
<sequence length="253" mass="27804">MRSIAFRASYWLASAFFAITALPLLLIPHRGPLMAWIQAYTKVMVWSMRHIGGIRVHVAGRENLPDGPCIIAAKHQSWGDGFVMFAHVPDLAFVTGDHLMRYPLLGPILKKMGAIVVDNCGGAAARGRLVASELEKAKSAGRSILIYPEGHLSPVGTQHRYRKGVFHLYEKYGVPVVPVATDLGLRWPQQEKKLHPGPCSVEFLPAIAPGLEKGEFMEMLEGKIESRSRALLHEQAFNGTWPHARSASLGGVN</sequence>
<comment type="pathway">
    <text evidence="1">Lipid metabolism.</text>
</comment>
<dbReference type="CDD" id="cd07989">
    <property type="entry name" value="LPLAT_AGPAT-like"/>
    <property type="match status" value="1"/>
</dbReference>
<feature type="domain" description="Phospholipid/glycerol acyltransferase" evidence="4">
    <location>
        <begin position="69"/>
        <end position="184"/>
    </location>
</feature>
<dbReference type="AlphaFoldDB" id="A0A371RLN6"/>
<organism evidence="5 6">
    <name type="scientific">Parvularcula marina</name>
    <dbReference type="NCBI Taxonomy" id="2292771"/>
    <lineage>
        <taxon>Bacteria</taxon>
        <taxon>Pseudomonadati</taxon>
        <taxon>Pseudomonadota</taxon>
        <taxon>Alphaproteobacteria</taxon>
        <taxon>Parvularculales</taxon>
        <taxon>Parvularculaceae</taxon>
        <taxon>Parvularcula</taxon>
    </lineage>
</organism>
<dbReference type="InterPro" id="IPR002123">
    <property type="entry name" value="Plipid/glycerol_acylTrfase"/>
</dbReference>
<dbReference type="SMART" id="SM00563">
    <property type="entry name" value="PlsC"/>
    <property type="match status" value="1"/>
</dbReference>
<dbReference type="EMBL" id="QUQO01000001">
    <property type="protein sequence ID" value="RFB06378.1"/>
    <property type="molecule type" value="Genomic_DNA"/>
</dbReference>
<dbReference type="InParanoid" id="A0A371RLN6"/>
<accession>A0A371RLN6</accession>
<dbReference type="GO" id="GO:0006654">
    <property type="term" value="P:phosphatidic acid biosynthetic process"/>
    <property type="evidence" value="ECO:0007669"/>
    <property type="project" value="TreeGrafter"/>
</dbReference>
<dbReference type="GO" id="GO:0003841">
    <property type="term" value="F:1-acylglycerol-3-phosphate O-acyltransferase activity"/>
    <property type="evidence" value="ECO:0007669"/>
    <property type="project" value="TreeGrafter"/>
</dbReference>
<evidence type="ECO:0000256" key="1">
    <source>
        <dbReference type="ARBA" id="ARBA00005189"/>
    </source>
</evidence>
<dbReference type="PANTHER" id="PTHR10434">
    <property type="entry name" value="1-ACYL-SN-GLYCEROL-3-PHOSPHATE ACYLTRANSFERASE"/>
    <property type="match status" value="1"/>
</dbReference>
<dbReference type="Pfam" id="PF01553">
    <property type="entry name" value="Acyltransferase"/>
    <property type="match status" value="1"/>
</dbReference>
<comment type="caution">
    <text evidence="5">The sequence shown here is derived from an EMBL/GenBank/DDBJ whole genome shotgun (WGS) entry which is preliminary data.</text>
</comment>
<name>A0A371RLN6_9PROT</name>
<gene>
    <name evidence="5" type="ORF">DX908_06755</name>
</gene>
<protein>
    <submittedName>
        <fullName evidence="5">1-acyl-sn-glycerol-3-phosphate acyltransferase</fullName>
    </submittedName>
</protein>
<dbReference type="SUPFAM" id="SSF69593">
    <property type="entry name" value="Glycerol-3-phosphate (1)-acyltransferase"/>
    <property type="match status" value="1"/>
</dbReference>
<keyword evidence="3 5" id="KW-0012">Acyltransferase</keyword>
<dbReference type="PANTHER" id="PTHR10434:SF11">
    <property type="entry name" value="1-ACYL-SN-GLYCEROL-3-PHOSPHATE ACYLTRANSFERASE"/>
    <property type="match status" value="1"/>
</dbReference>
<reference evidence="5 6" key="1">
    <citation type="submission" date="2018-08" db="EMBL/GenBank/DDBJ databases">
        <title>Parvularcula sp. SM1705, isolated from surface water of the South Sea China.</title>
        <authorList>
            <person name="Sun L."/>
        </authorList>
    </citation>
    <scope>NUCLEOTIDE SEQUENCE [LARGE SCALE GENOMIC DNA]</scope>
    <source>
        <strain evidence="5 6">SM1705</strain>
    </source>
</reference>
<proteinExistence type="predicted"/>
<dbReference type="Proteomes" id="UP000264589">
    <property type="component" value="Unassembled WGS sequence"/>
</dbReference>
<keyword evidence="6" id="KW-1185">Reference proteome</keyword>
<evidence type="ECO:0000313" key="6">
    <source>
        <dbReference type="Proteomes" id="UP000264589"/>
    </source>
</evidence>
<evidence type="ECO:0000256" key="2">
    <source>
        <dbReference type="ARBA" id="ARBA00022679"/>
    </source>
</evidence>
<keyword evidence="2 5" id="KW-0808">Transferase</keyword>